<gene>
    <name evidence="2" type="ORF">ADEAN_000100000</name>
</gene>
<accession>A0A7G2C499</accession>
<reference evidence="2 3" key="1">
    <citation type="submission" date="2020-08" db="EMBL/GenBank/DDBJ databases">
        <authorList>
            <person name="Newling K."/>
            <person name="Davey J."/>
            <person name="Forrester S."/>
        </authorList>
    </citation>
    <scope>NUCLEOTIDE SEQUENCE [LARGE SCALE GENOMIC DNA]</scope>
    <source>
        <strain evidence="3">Crithidia deanei Carvalho (ATCC PRA-265)</strain>
    </source>
</reference>
<dbReference type="EMBL" id="LR877146">
    <property type="protein sequence ID" value="CAD2213557.1"/>
    <property type="molecule type" value="Genomic_DNA"/>
</dbReference>
<feature type="region of interest" description="Disordered" evidence="1">
    <location>
        <begin position="87"/>
        <end position="115"/>
    </location>
</feature>
<sequence>MARPSDHPPALPCELTTQYNGKPVLASAVIEEEVPIDIPLELVPPEEAKAIPPCVLKKGGYFMFSDDYIDRHPDTKVARLIREFNEKAQAQPKSSSAGDATVTKKTSSETEEEKLKQIREIVKEAETVNRPLFRRQNSKGAYGSASYQQRDFYSMMDSIVEYII</sequence>
<evidence type="ECO:0000313" key="2">
    <source>
        <dbReference type="EMBL" id="CAD2213557.1"/>
    </source>
</evidence>
<evidence type="ECO:0000313" key="3">
    <source>
        <dbReference type="Proteomes" id="UP000515908"/>
    </source>
</evidence>
<dbReference type="AlphaFoldDB" id="A0A7G2C499"/>
<proteinExistence type="predicted"/>
<keyword evidence="3" id="KW-1185">Reference proteome</keyword>
<name>A0A7G2C499_9TRYP</name>
<dbReference type="VEuPathDB" id="TriTrypDB:ADEAN_000100000"/>
<organism evidence="2 3">
    <name type="scientific">Angomonas deanei</name>
    <dbReference type="NCBI Taxonomy" id="59799"/>
    <lineage>
        <taxon>Eukaryota</taxon>
        <taxon>Discoba</taxon>
        <taxon>Euglenozoa</taxon>
        <taxon>Kinetoplastea</taxon>
        <taxon>Metakinetoplastina</taxon>
        <taxon>Trypanosomatida</taxon>
        <taxon>Trypanosomatidae</taxon>
        <taxon>Strigomonadinae</taxon>
        <taxon>Angomonas</taxon>
    </lineage>
</organism>
<protein>
    <submittedName>
        <fullName evidence="2">Uncharacterized protein</fullName>
    </submittedName>
</protein>
<dbReference type="Proteomes" id="UP000515908">
    <property type="component" value="Chromosome 02"/>
</dbReference>
<evidence type="ECO:0000256" key="1">
    <source>
        <dbReference type="SAM" id="MobiDB-lite"/>
    </source>
</evidence>